<dbReference type="STRING" id="1618342.UY40_C0020G0018"/>
<accession>A0A0G1VG49</accession>
<reference evidence="2 3" key="1">
    <citation type="journal article" date="2015" name="Nature">
        <title>rRNA introns, odd ribosomes, and small enigmatic genomes across a large radiation of phyla.</title>
        <authorList>
            <person name="Brown C.T."/>
            <person name="Hug L.A."/>
            <person name="Thomas B.C."/>
            <person name="Sharon I."/>
            <person name="Castelle C.J."/>
            <person name="Singh A."/>
            <person name="Wilkins M.J."/>
            <person name="Williams K.H."/>
            <person name="Banfield J.F."/>
        </authorList>
    </citation>
    <scope>NUCLEOTIDE SEQUENCE [LARGE SCALE GENOMIC DNA]</scope>
</reference>
<dbReference type="AlphaFoldDB" id="A0A0G1VG49"/>
<evidence type="ECO:0000256" key="1">
    <source>
        <dbReference type="SAM" id="MobiDB-lite"/>
    </source>
</evidence>
<dbReference type="Proteomes" id="UP000034119">
    <property type="component" value="Unassembled WGS sequence"/>
</dbReference>
<name>A0A0G1VG49_9BACT</name>
<feature type="region of interest" description="Disordered" evidence="1">
    <location>
        <begin position="31"/>
        <end position="51"/>
    </location>
</feature>
<proteinExistence type="predicted"/>
<evidence type="ECO:0000313" key="2">
    <source>
        <dbReference type="EMBL" id="KKW05441.1"/>
    </source>
</evidence>
<protein>
    <submittedName>
        <fullName evidence="2">Uncharacterized protein</fullName>
    </submittedName>
</protein>
<gene>
    <name evidence="2" type="ORF">UY40_C0020G0018</name>
</gene>
<comment type="caution">
    <text evidence="2">The sequence shown here is derived from an EMBL/GenBank/DDBJ whole genome shotgun (WGS) entry which is preliminary data.</text>
</comment>
<sequence length="51" mass="6035">GFWIENMTAKPLFFESRSEHRKKMKELGLVPRVQHRGRPGSDKSVHTSRWV</sequence>
<organism evidence="2 3">
    <name type="scientific">candidate division CPR1 bacterium GW2011_GWC1_49_13</name>
    <dbReference type="NCBI Taxonomy" id="1618342"/>
    <lineage>
        <taxon>Bacteria</taxon>
        <taxon>candidate division CPR1</taxon>
    </lineage>
</organism>
<dbReference type="EMBL" id="LCPW01000020">
    <property type="protein sequence ID" value="KKW05441.1"/>
    <property type="molecule type" value="Genomic_DNA"/>
</dbReference>
<feature type="non-terminal residue" evidence="2">
    <location>
        <position position="1"/>
    </location>
</feature>
<evidence type="ECO:0000313" key="3">
    <source>
        <dbReference type="Proteomes" id="UP000034119"/>
    </source>
</evidence>